<dbReference type="InterPro" id="IPR011335">
    <property type="entry name" value="Restrct_endonuc-II-like"/>
</dbReference>
<dbReference type="AlphaFoldDB" id="A0A1E5QP55"/>
<name>A0A1E5QP55_9CYAN</name>
<gene>
    <name evidence="2" type="ORF">BH720_04590</name>
</gene>
<comment type="caution">
    <text evidence="2">The sequence shown here is derived from an EMBL/GenBank/DDBJ whole genome shotgun (WGS) entry which is preliminary data.</text>
</comment>
<dbReference type="Gene3D" id="3.90.1570.10">
    <property type="entry name" value="tt1808, chain A"/>
    <property type="match status" value="1"/>
</dbReference>
<dbReference type="PANTHER" id="PTHR36558">
    <property type="entry name" value="GLR1098 PROTEIN"/>
    <property type="match status" value="1"/>
</dbReference>
<dbReference type="PANTHER" id="PTHR36558:SF1">
    <property type="entry name" value="RESTRICTION ENDONUCLEASE DOMAIN-CONTAINING PROTEIN-RELATED"/>
    <property type="match status" value="1"/>
</dbReference>
<dbReference type="SUPFAM" id="SSF52980">
    <property type="entry name" value="Restriction endonuclease-like"/>
    <property type="match status" value="1"/>
</dbReference>
<dbReference type="Pfam" id="PF05685">
    <property type="entry name" value="Uma2"/>
    <property type="match status" value="1"/>
</dbReference>
<dbReference type="InterPro" id="IPR008538">
    <property type="entry name" value="Uma2"/>
</dbReference>
<dbReference type="EMBL" id="MJGC01000038">
    <property type="protein sequence ID" value="OEJ76452.1"/>
    <property type="molecule type" value="Genomic_DNA"/>
</dbReference>
<accession>A0A1E5QP55</accession>
<dbReference type="CDD" id="cd06260">
    <property type="entry name" value="DUF820-like"/>
    <property type="match status" value="1"/>
</dbReference>
<reference evidence="2" key="1">
    <citation type="submission" date="2016-09" db="EMBL/GenBank/DDBJ databases">
        <title>Draft genome of thermotolerant cyanobacterium Desertifilum sp. strain IPPAS B-1220.</title>
        <authorList>
            <person name="Sinetova M.A."/>
            <person name="Bolakhan K."/>
            <person name="Zayadan B.K."/>
            <person name="Mironov K.S."/>
            <person name="Ustinova V."/>
            <person name="Kupriyanova E.V."/>
            <person name="Sidorov R.A."/>
            <person name="Skrypnik A.N."/>
            <person name="Gogoleva N.E."/>
            <person name="Gogolev Y.V."/>
            <person name="Los D.A."/>
        </authorList>
    </citation>
    <scope>NUCLEOTIDE SEQUENCE [LARGE SCALE GENOMIC DNA]</scope>
    <source>
        <strain evidence="2">IPPAS B-1220</strain>
    </source>
</reference>
<dbReference type="RefSeq" id="WP_069965982.1">
    <property type="nucleotide sequence ID" value="NZ_CM124774.1"/>
</dbReference>
<dbReference type="OrthoDB" id="422510at2"/>
<proteinExistence type="predicted"/>
<dbReference type="STRING" id="1781255.BH720_04590"/>
<organism evidence="2">
    <name type="scientific">Desertifilum tharense IPPAS B-1220</name>
    <dbReference type="NCBI Taxonomy" id="1781255"/>
    <lineage>
        <taxon>Bacteria</taxon>
        <taxon>Bacillati</taxon>
        <taxon>Cyanobacteriota</taxon>
        <taxon>Cyanophyceae</taxon>
        <taxon>Desertifilales</taxon>
        <taxon>Desertifilaceae</taxon>
        <taxon>Desertifilum</taxon>
    </lineage>
</organism>
<dbReference type="InterPro" id="IPR012296">
    <property type="entry name" value="Nuclease_put_TT1808"/>
</dbReference>
<sequence length="193" mass="22859">MSVQVEKRYYTREEYLALEEAAEYKNEYYDGEIIPMTGGTTNHNRISGNFYRKFPLTLNGGEYEAFIGDVRLWISQYRCYVYPDVMVIRGEPIYEGKGTITITNPILIIEVKSNSTDNYDRRDKFRYYRSVPGFQEYLLVDQYSFQIEQFFKQSNGQWLFSEYEGESAILSLKSIPLEIPFQDIYQRVSFDQT</sequence>
<feature type="domain" description="Putative restriction endonuclease" evidence="1">
    <location>
        <begin position="13"/>
        <end position="176"/>
    </location>
</feature>
<protein>
    <recommendedName>
        <fullName evidence="1">Putative restriction endonuclease domain-containing protein</fullName>
    </recommendedName>
</protein>
<evidence type="ECO:0000313" key="2">
    <source>
        <dbReference type="EMBL" id="OEJ76452.1"/>
    </source>
</evidence>
<evidence type="ECO:0000259" key="1">
    <source>
        <dbReference type="Pfam" id="PF05685"/>
    </source>
</evidence>